<evidence type="ECO:0000313" key="3">
    <source>
        <dbReference type="Proteomes" id="UP000010824"/>
    </source>
</evidence>
<keyword evidence="3" id="KW-1185">Reference proteome</keyword>
<proteinExistence type="predicted"/>
<gene>
    <name evidence="2" type="ordered locus">Metfor_0327</name>
</gene>
<dbReference type="AlphaFoldDB" id="L0HE82"/>
<dbReference type="CDD" id="cd02440">
    <property type="entry name" value="AdoMet_MTases"/>
    <property type="match status" value="1"/>
</dbReference>
<dbReference type="KEGG" id="mfo:Metfor_0327"/>
<dbReference type="STRING" id="593750.Metfor_0327"/>
<dbReference type="GeneID" id="14309000"/>
<dbReference type="RefSeq" id="WP_015284368.1">
    <property type="nucleotide sequence ID" value="NC_019943.1"/>
</dbReference>
<keyword evidence="2" id="KW-0830">Ubiquinone</keyword>
<accession>L0HE82</accession>
<dbReference type="PANTHER" id="PTHR43591:SF24">
    <property type="entry name" value="2-METHOXY-6-POLYPRENYL-1,4-BENZOQUINOL METHYLASE, MITOCHONDRIAL"/>
    <property type="match status" value="1"/>
</dbReference>
<dbReference type="GO" id="GO:0008757">
    <property type="term" value="F:S-adenosylmethionine-dependent methyltransferase activity"/>
    <property type="evidence" value="ECO:0007669"/>
    <property type="project" value="InterPro"/>
</dbReference>
<dbReference type="SUPFAM" id="SSF53335">
    <property type="entry name" value="S-adenosyl-L-methionine-dependent methyltransferases"/>
    <property type="match status" value="1"/>
</dbReference>
<dbReference type="Gene3D" id="3.40.50.150">
    <property type="entry name" value="Vaccinia Virus protein VP39"/>
    <property type="match status" value="1"/>
</dbReference>
<dbReference type="Pfam" id="PF08241">
    <property type="entry name" value="Methyltransf_11"/>
    <property type="match status" value="1"/>
</dbReference>
<dbReference type="EMBL" id="CP003167">
    <property type="protein sequence ID" value="AGB01404.1"/>
    <property type="molecule type" value="Genomic_DNA"/>
</dbReference>
<dbReference type="HOGENOM" id="CLU_037990_16_2_2"/>
<name>L0HE82_METFS</name>
<dbReference type="PANTHER" id="PTHR43591">
    <property type="entry name" value="METHYLTRANSFERASE"/>
    <property type="match status" value="1"/>
</dbReference>
<evidence type="ECO:0000259" key="1">
    <source>
        <dbReference type="Pfam" id="PF08241"/>
    </source>
</evidence>
<feature type="domain" description="Methyltransferase type 11" evidence="1">
    <location>
        <begin position="49"/>
        <end position="151"/>
    </location>
</feature>
<reference evidence="2 3" key="2">
    <citation type="journal article" date="2014" name="Genome Announc.">
        <title>Complete Genome Sequence of Methanoregula formicica SMSPT, a Mesophilic Hydrogenotrophic Methanogen Isolated from a Methanogenic Upflow Anaerobic Sludge Blanket Reactor.</title>
        <authorList>
            <person name="Yamamoto K."/>
            <person name="Tamaki H."/>
            <person name="Cadillo-Quiroz H."/>
            <person name="Imachi H."/>
            <person name="Kyrpides N."/>
            <person name="Woyke T."/>
            <person name="Goodwin L."/>
            <person name="Zinder S.H."/>
            <person name="Kamagata Y."/>
            <person name="Liu W.T."/>
        </authorList>
    </citation>
    <scope>NUCLEOTIDE SEQUENCE [LARGE SCALE GENOMIC DNA]</scope>
    <source>
        <strain evidence="3">DSM 22288 / NBRC 105244 / SMSP</strain>
    </source>
</reference>
<dbReference type="GO" id="GO:0032259">
    <property type="term" value="P:methylation"/>
    <property type="evidence" value="ECO:0007669"/>
    <property type="project" value="UniProtKB-KW"/>
</dbReference>
<dbReference type="InParanoid" id="L0HE82"/>
<keyword evidence="2" id="KW-0808">Transferase</keyword>
<dbReference type="Proteomes" id="UP000010824">
    <property type="component" value="Chromosome"/>
</dbReference>
<evidence type="ECO:0000313" key="2">
    <source>
        <dbReference type="EMBL" id="AGB01404.1"/>
    </source>
</evidence>
<reference evidence="3" key="1">
    <citation type="submission" date="2011-12" db="EMBL/GenBank/DDBJ databases">
        <title>Complete sequence of Methanoregula formicicum SMSP.</title>
        <authorList>
            <person name="Lucas S."/>
            <person name="Han J."/>
            <person name="Lapidus A."/>
            <person name="Cheng J.-F."/>
            <person name="Goodwin L."/>
            <person name="Pitluck S."/>
            <person name="Peters L."/>
            <person name="Ovchinnikova G."/>
            <person name="Teshima H."/>
            <person name="Detter J.C."/>
            <person name="Han C."/>
            <person name="Tapia R."/>
            <person name="Land M."/>
            <person name="Hauser L."/>
            <person name="Kyrpides N."/>
            <person name="Ivanova N."/>
            <person name="Pagani I."/>
            <person name="Imachi H."/>
            <person name="Tamaki H."/>
            <person name="Sekiguchi Y."/>
            <person name="Kamagata Y."/>
            <person name="Cadillo-Quiroz H."/>
            <person name="Zinder S."/>
            <person name="Liu W.-T."/>
            <person name="Woyke T."/>
        </authorList>
    </citation>
    <scope>NUCLEOTIDE SEQUENCE [LARGE SCALE GENOMIC DNA]</scope>
    <source>
        <strain evidence="3">DSM 22288 / NBRC 105244 / SMSP</strain>
    </source>
</reference>
<dbReference type="InterPro" id="IPR013216">
    <property type="entry name" value="Methyltransf_11"/>
</dbReference>
<dbReference type="InterPro" id="IPR029063">
    <property type="entry name" value="SAM-dependent_MTases_sf"/>
</dbReference>
<organism evidence="2 3">
    <name type="scientific">Methanoregula formicica (strain DSM 22288 / NBRC 105244 / SMSP)</name>
    <dbReference type="NCBI Taxonomy" id="593750"/>
    <lineage>
        <taxon>Archaea</taxon>
        <taxon>Methanobacteriati</taxon>
        <taxon>Methanobacteriota</taxon>
        <taxon>Stenosarchaea group</taxon>
        <taxon>Methanomicrobia</taxon>
        <taxon>Methanomicrobiales</taxon>
        <taxon>Methanoregulaceae</taxon>
        <taxon>Methanoregula</taxon>
    </lineage>
</organism>
<keyword evidence="2" id="KW-0489">Methyltransferase</keyword>
<protein>
    <submittedName>
        <fullName evidence="2">Methylase involved in ubiquinone/menaquinone biosynthesis</fullName>
    </submittedName>
</protein>
<dbReference type="eggNOG" id="arCOG02703">
    <property type="taxonomic scope" value="Archaea"/>
</dbReference>
<sequence length="195" mass="22873">MSPGEMPRRHQHEVFSAKNAAHLDTAFRRFLYRPDRLAERYVKYGDRVLDFGCGPGFFTREFALRVGEIGQVWSADLQEEMLDILSKKLDRKELMSRVRTHRCPPDRIDLPIELHGTFDVAFAIFVLHEVPDLEQYFREIALLLKPGGTFFYTEPLYIVPGKEFAENLALLENTGFRVEDRYWYFLNRAAVLRKV</sequence>